<gene>
    <name evidence="1" type="ORF">SAMN05421877_10734</name>
</gene>
<dbReference type="Proteomes" id="UP000236731">
    <property type="component" value="Unassembled WGS sequence"/>
</dbReference>
<accession>A0A1H5ZKU3</accession>
<sequence>MPKASPFLLTGCAPSGLLRLPAQVCWFISGAGLLLPLSEILFFIQVDVSLQKLPFIIQCIEHQLQELGLLNFFR</sequence>
<dbReference type="EMBL" id="FNUT01000007">
    <property type="protein sequence ID" value="SEG36375.1"/>
    <property type="molecule type" value="Genomic_DNA"/>
</dbReference>
<reference evidence="2" key="1">
    <citation type="submission" date="2016-10" db="EMBL/GenBank/DDBJ databases">
        <authorList>
            <person name="Varghese N."/>
            <person name="Submissions S."/>
        </authorList>
    </citation>
    <scope>NUCLEOTIDE SEQUENCE [LARGE SCALE GENOMIC DNA]</scope>
    <source>
        <strain evidence="2">DSM 22361</strain>
    </source>
</reference>
<protein>
    <submittedName>
        <fullName evidence="1">Uncharacterized protein</fullName>
    </submittedName>
</protein>
<organism evidence="1 2">
    <name type="scientific">Sphingobacterium lactis</name>
    <dbReference type="NCBI Taxonomy" id="797291"/>
    <lineage>
        <taxon>Bacteria</taxon>
        <taxon>Pseudomonadati</taxon>
        <taxon>Bacteroidota</taxon>
        <taxon>Sphingobacteriia</taxon>
        <taxon>Sphingobacteriales</taxon>
        <taxon>Sphingobacteriaceae</taxon>
        <taxon>Sphingobacterium</taxon>
    </lineage>
</organism>
<name>A0A1H5ZKU3_9SPHI</name>
<proteinExistence type="predicted"/>
<evidence type="ECO:0000313" key="2">
    <source>
        <dbReference type="Proteomes" id="UP000236731"/>
    </source>
</evidence>
<keyword evidence="2" id="KW-1185">Reference proteome</keyword>
<dbReference type="AlphaFoldDB" id="A0A1H5ZKU3"/>
<evidence type="ECO:0000313" key="1">
    <source>
        <dbReference type="EMBL" id="SEG36375.1"/>
    </source>
</evidence>